<evidence type="ECO:0000313" key="1">
    <source>
        <dbReference type="EMBL" id="ABF87585.1"/>
    </source>
</evidence>
<dbReference type="STRING" id="246197.MXAN_6023"/>
<protein>
    <submittedName>
        <fullName evidence="1">Uncharacterized protein</fullName>
    </submittedName>
</protein>
<dbReference type="EnsemblBacteria" id="ABF87585">
    <property type="protein sequence ID" value="ABF87585"/>
    <property type="gene ID" value="MXAN_6023"/>
</dbReference>
<dbReference type="RefSeq" id="WP_011555972.1">
    <property type="nucleotide sequence ID" value="NC_008095.1"/>
</dbReference>
<accession>Q1CZL5</accession>
<dbReference type="OrthoDB" id="5382166at2"/>
<organism evidence="1 2">
    <name type="scientific">Myxococcus xanthus (strain DK1622)</name>
    <dbReference type="NCBI Taxonomy" id="246197"/>
    <lineage>
        <taxon>Bacteria</taxon>
        <taxon>Pseudomonadati</taxon>
        <taxon>Myxococcota</taxon>
        <taxon>Myxococcia</taxon>
        <taxon>Myxococcales</taxon>
        <taxon>Cystobacterineae</taxon>
        <taxon>Myxococcaceae</taxon>
        <taxon>Myxococcus</taxon>
    </lineage>
</organism>
<evidence type="ECO:0000313" key="2">
    <source>
        <dbReference type="Proteomes" id="UP000002402"/>
    </source>
</evidence>
<dbReference type="KEGG" id="mxa:MXAN_6023"/>
<dbReference type="HOGENOM" id="CLU_1775450_0_0_7"/>
<reference evidence="1 2" key="1">
    <citation type="journal article" date="2006" name="Proc. Natl. Acad. Sci. U.S.A.">
        <title>Evolution of sensory complexity recorded in a myxobacterial genome.</title>
        <authorList>
            <person name="Goldman B.S."/>
            <person name="Nierman W.C."/>
            <person name="Kaiser D."/>
            <person name="Slater S.C."/>
            <person name="Durkin A.S."/>
            <person name="Eisen J.A."/>
            <person name="Ronning C.M."/>
            <person name="Barbazuk W.B."/>
            <person name="Blanchard M."/>
            <person name="Field C."/>
            <person name="Halling C."/>
            <person name="Hinkle G."/>
            <person name="Iartchuk O."/>
            <person name="Kim H.S."/>
            <person name="Mackenzie C."/>
            <person name="Madupu R."/>
            <person name="Miller N."/>
            <person name="Shvartsbeyn A."/>
            <person name="Sullivan S.A."/>
            <person name="Vaudin M."/>
            <person name="Wiegand R."/>
            <person name="Kaplan H.B."/>
        </authorList>
    </citation>
    <scope>NUCLEOTIDE SEQUENCE [LARGE SCALE GENOMIC DNA]</scope>
    <source>
        <strain evidence="2">DK1622</strain>
    </source>
</reference>
<gene>
    <name evidence="1" type="ordered locus">MXAN_6023</name>
</gene>
<dbReference type="Proteomes" id="UP000002402">
    <property type="component" value="Chromosome"/>
</dbReference>
<dbReference type="AlphaFoldDB" id="Q1CZL5"/>
<sequence length="150" mass="16224">MEPRVSYPPRLAHLATRAVVVAKLVPTYAQAHHIDEEEAAQRLSSALSGRMLPTLLDVTWTAMRGKAKRLTDDGLVEKVAATLSERPLRPGRIAPVGPALSAFFILVDLEVGTAGDAARRVMESDEGRRRGEEGLAEAGRFLAAELTRGK</sequence>
<dbReference type="GeneID" id="41363261"/>
<name>Q1CZL5_MYXXD</name>
<dbReference type="EMBL" id="CP000113">
    <property type="protein sequence ID" value="ABF87585.1"/>
    <property type="molecule type" value="Genomic_DNA"/>
</dbReference>
<proteinExistence type="predicted"/>
<keyword evidence="2" id="KW-1185">Reference proteome</keyword>